<comment type="similarity">
    <text evidence="2">Belongs to the Ca(2+):cation antiporter (CaCA) (TC 2.A.19) family. SLC24A subfamily.</text>
</comment>
<evidence type="ECO:0000256" key="11">
    <source>
        <dbReference type="ARBA" id="ARBA00022737"/>
    </source>
</evidence>
<dbReference type="Proteomes" id="UP000054064">
    <property type="component" value="Unassembled WGS sequence"/>
</dbReference>
<evidence type="ECO:0000256" key="9">
    <source>
        <dbReference type="ARBA" id="ARBA00022606"/>
    </source>
</evidence>
<feature type="transmembrane region" description="Helical" evidence="29">
    <location>
        <begin position="501"/>
        <end position="524"/>
    </location>
</feature>
<feature type="compositionally biased region" description="Basic and acidic residues" evidence="28">
    <location>
        <begin position="317"/>
        <end position="328"/>
    </location>
</feature>
<evidence type="ECO:0000256" key="13">
    <source>
        <dbReference type="ARBA" id="ARBA00022847"/>
    </source>
</evidence>
<feature type="region of interest" description="Disordered" evidence="28">
    <location>
        <begin position="382"/>
        <end position="464"/>
    </location>
</feature>
<dbReference type="EMBL" id="KL530842">
    <property type="protein sequence ID" value="KFO92718.1"/>
    <property type="molecule type" value="Genomic_DNA"/>
</dbReference>
<keyword evidence="13" id="KW-0769">Symport</keyword>
<evidence type="ECO:0000256" key="23">
    <source>
        <dbReference type="ARBA" id="ARBA00040585"/>
    </source>
</evidence>
<keyword evidence="17" id="KW-0406">Ion transport</keyword>
<comment type="function">
    <text evidence="27">Calcium, potassium:sodium antiporter that transports 1 Ca(2+) and 1 K(+) in exchange for 4 Na(+). Critical component of the visual transduction cascade, controlling the calcium concentration of outer segments during light and darkness. Light causes a rapid lowering of cytosolic free calcium in the outer segment of both retinal rod and cone photoreceptors and the light-induced lowering of calcium is caused by extrusion via this protein which plays a key role in the process of light adaptation.</text>
</comment>
<dbReference type="PANTHER" id="PTHR10846">
    <property type="entry name" value="SODIUM/POTASSIUM/CALCIUM EXCHANGER"/>
    <property type="match status" value="1"/>
</dbReference>
<evidence type="ECO:0000256" key="29">
    <source>
        <dbReference type="SAM" id="Phobius"/>
    </source>
</evidence>
<feature type="compositionally biased region" description="Polar residues" evidence="28">
    <location>
        <begin position="403"/>
        <end position="413"/>
    </location>
</feature>
<feature type="region of interest" description="Disordered" evidence="28">
    <location>
        <begin position="303"/>
        <end position="345"/>
    </location>
</feature>
<dbReference type="Gene3D" id="1.20.1420.30">
    <property type="entry name" value="NCX, central ion-binding region"/>
    <property type="match status" value="2"/>
</dbReference>
<dbReference type="FunFam" id="1.20.1420.30:FF:000002">
    <property type="entry name" value="Sodium/potassium/calcium exchanger 2 isoform 1"/>
    <property type="match status" value="1"/>
</dbReference>
<dbReference type="AlphaFoldDB" id="A0A091HZR5"/>
<evidence type="ECO:0000256" key="4">
    <source>
        <dbReference type="ARBA" id="ARBA00022449"/>
    </source>
</evidence>
<evidence type="ECO:0000256" key="14">
    <source>
        <dbReference type="ARBA" id="ARBA00022958"/>
    </source>
</evidence>
<dbReference type="GO" id="GO:0015293">
    <property type="term" value="F:symporter activity"/>
    <property type="evidence" value="ECO:0007669"/>
    <property type="project" value="UniProtKB-KW"/>
</dbReference>
<keyword evidence="19" id="KW-0325">Glycoprotein</keyword>
<evidence type="ECO:0000256" key="8">
    <source>
        <dbReference type="ARBA" id="ARBA00022568"/>
    </source>
</evidence>
<dbReference type="GO" id="GO:0060291">
    <property type="term" value="P:long-term synaptic potentiation"/>
    <property type="evidence" value="ECO:0007669"/>
    <property type="project" value="TreeGrafter"/>
</dbReference>
<feature type="transmembrane region" description="Helical" evidence="29">
    <location>
        <begin position="260"/>
        <end position="276"/>
    </location>
</feature>
<dbReference type="GO" id="GO:0008273">
    <property type="term" value="F:calcium, potassium:sodium antiporter activity"/>
    <property type="evidence" value="ECO:0007669"/>
    <property type="project" value="TreeGrafter"/>
</dbReference>
<evidence type="ECO:0000256" key="26">
    <source>
        <dbReference type="ARBA" id="ARBA00042684"/>
    </source>
</evidence>
<evidence type="ECO:0000256" key="1">
    <source>
        <dbReference type="ARBA" id="ARBA00004651"/>
    </source>
</evidence>
<dbReference type="FunFam" id="1.20.1420.30:FF:000004">
    <property type="entry name" value="Sodium/potassium/calcium exchanger 2 isoform 1"/>
    <property type="match status" value="1"/>
</dbReference>
<feature type="transmembrane region" description="Helical" evidence="29">
    <location>
        <begin position="235"/>
        <end position="254"/>
    </location>
</feature>
<feature type="transmembrane region" description="Helical" evidence="29">
    <location>
        <begin position="171"/>
        <end position="195"/>
    </location>
</feature>
<keyword evidence="4" id="KW-0050">Antiport</keyword>
<keyword evidence="5" id="KW-1003">Cell membrane</keyword>
<evidence type="ECO:0000256" key="3">
    <source>
        <dbReference type="ARBA" id="ARBA00022448"/>
    </source>
</evidence>
<feature type="region of interest" description="Disordered" evidence="28">
    <location>
        <begin position="87"/>
        <end position="118"/>
    </location>
</feature>
<evidence type="ECO:0000256" key="19">
    <source>
        <dbReference type="ARBA" id="ARBA00023180"/>
    </source>
</evidence>
<keyword evidence="11" id="KW-0677">Repeat</keyword>
<dbReference type="PANTHER" id="PTHR10846:SF36">
    <property type="entry name" value="SODIUM_POTASSIUM_CALCIUM EXCHANGER 1"/>
    <property type="match status" value="1"/>
</dbReference>
<proteinExistence type="inferred from homology"/>
<dbReference type="GO" id="GO:0060292">
    <property type="term" value="P:long-term synaptic depression"/>
    <property type="evidence" value="ECO:0007669"/>
    <property type="project" value="TreeGrafter"/>
</dbReference>
<feature type="transmembrane region" description="Helical" evidence="29">
    <location>
        <begin position="131"/>
        <end position="150"/>
    </location>
</feature>
<dbReference type="Pfam" id="PF01699">
    <property type="entry name" value="Na_Ca_ex"/>
    <property type="match status" value="2"/>
</dbReference>
<dbReference type="InterPro" id="IPR004481">
    <property type="entry name" value="K/Na/Ca-exchanger"/>
</dbReference>
<feature type="transmembrane region" description="Helical" evidence="29">
    <location>
        <begin position="473"/>
        <end position="489"/>
    </location>
</feature>
<name>A0A091HZR5_BUCRH</name>
<keyword evidence="12" id="KW-0106">Calcium</keyword>
<evidence type="ECO:0000256" key="21">
    <source>
        <dbReference type="ARBA" id="ARBA00023305"/>
    </source>
</evidence>
<gene>
    <name evidence="31" type="ORF">N320_09855</name>
</gene>
<keyword evidence="9" id="KW-0716">Sensory transduction</keyword>
<dbReference type="GO" id="GO:0098703">
    <property type="term" value="P:calcium ion import across plasma membrane"/>
    <property type="evidence" value="ECO:0007669"/>
    <property type="project" value="UniProtKB-ARBA"/>
</dbReference>
<evidence type="ECO:0000259" key="30">
    <source>
        <dbReference type="Pfam" id="PF01699"/>
    </source>
</evidence>
<keyword evidence="8" id="KW-0109">Calcium transport</keyword>
<keyword evidence="3" id="KW-0813">Transport</keyword>
<dbReference type="NCBIfam" id="TIGR00367">
    <property type="entry name" value="calcium/sodium antiporter"/>
    <property type="match status" value="1"/>
</dbReference>
<comment type="catalytic activity">
    <reaction evidence="22">
        <text>Ca(2+)(out) + K(+)(out) + 4 Na(+)(in) = Ca(2+)(in) + K(+)(in) + 4 Na(+)(out)</text>
        <dbReference type="Rhea" id="RHEA:69967"/>
        <dbReference type="ChEBI" id="CHEBI:29101"/>
        <dbReference type="ChEBI" id="CHEBI:29103"/>
        <dbReference type="ChEBI" id="CHEBI:29108"/>
    </reaction>
</comment>
<sequence>MHLPQRRRLQWSRIFFLLAVVLVLSFYQLQFSPSALPAPQRAPQTTDPVILTSRDLSSNKTVVTGNATAAPKIKHCVYVDPEPTVPIATSADIPPQRENVSESQPDENPPYESKGEYPQDLFSVEERRQGWVVLHIFGMMYVFVALAIVCDEYFVPALGVITEKLQISEDVAGATFMAAGGSAPELFTSLIGVFISHSNVGIGTIVGSAVFNILFVIGTCALFSREILHLTWWPLFRDISFYIVDLLMLILFFLDSVIDWWESLILLTAYATYVFTMKQNVFLEHWVKQELNKKLNTVQAASTEHLRKKSSGAVADDGTKKPPDERKLQPAPALQRGSSSASLHNSQMRNTIFQLMIHTLDPLAEAKFKERVDMLSNIAKAKAETTAGQGSKPEAEEEKKEPSTVQVTPASDSEPTKDKQKTDAPSDGQPSSDSDSSEDSSSESEDDSEEDSTDDENDEPLSLEWPETRKKQAIYLFLFPIVFPLWSTIPDVRNPDSKKFFVITFFGSIIWIAAFSYLMVWWAHQVGETIGISEEIMGLTILAAGTSIPDLITSVIVARKGLGDMAVSSSVGSNIFDITVGLPVPWFLYSVFNSLSPVAVSSNGLFCAIVLLFLMLLFVIISIAACKWKMNKLLGLTMFALYFVFLIISVMLEDKIISCPVSV</sequence>
<evidence type="ECO:0000256" key="5">
    <source>
        <dbReference type="ARBA" id="ARBA00022475"/>
    </source>
</evidence>
<dbReference type="InterPro" id="IPR004837">
    <property type="entry name" value="NaCa_Exmemb"/>
</dbReference>
<feature type="compositionally biased region" description="Basic and acidic residues" evidence="28">
    <location>
        <begin position="414"/>
        <end position="424"/>
    </location>
</feature>
<evidence type="ECO:0000256" key="12">
    <source>
        <dbReference type="ARBA" id="ARBA00022837"/>
    </source>
</evidence>
<evidence type="ECO:0000256" key="25">
    <source>
        <dbReference type="ARBA" id="ARBA00042297"/>
    </source>
</evidence>
<evidence type="ECO:0000313" key="31">
    <source>
        <dbReference type="EMBL" id="KFO92718.1"/>
    </source>
</evidence>
<feature type="compositionally biased region" description="Polar residues" evidence="28">
    <location>
        <begin position="336"/>
        <end position="345"/>
    </location>
</feature>
<evidence type="ECO:0000256" key="17">
    <source>
        <dbReference type="ARBA" id="ARBA00023065"/>
    </source>
</evidence>
<evidence type="ECO:0000256" key="20">
    <source>
        <dbReference type="ARBA" id="ARBA00023201"/>
    </source>
</evidence>
<evidence type="ECO:0000256" key="2">
    <source>
        <dbReference type="ARBA" id="ARBA00005364"/>
    </source>
</evidence>
<feature type="domain" description="Sodium/calcium exchanger membrane region" evidence="30">
    <location>
        <begin position="136"/>
        <end position="276"/>
    </location>
</feature>
<keyword evidence="20" id="KW-0739">Sodium transport</keyword>
<dbReference type="GO" id="GO:0005886">
    <property type="term" value="C:plasma membrane"/>
    <property type="evidence" value="ECO:0007669"/>
    <property type="project" value="UniProtKB-SubCell"/>
</dbReference>
<feature type="compositionally biased region" description="Acidic residues" evidence="28">
    <location>
        <begin position="435"/>
        <end position="461"/>
    </location>
</feature>
<feature type="transmembrane region" description="Helical" evidence="29">
    <location>
        <begin position="201"/>
        <end position="223"/>
    </location>
</feature>
<evidence type="ECO:0000256" key="27">
    <source>
        <dbReference type="ARBA" id="ARBA00045976"/>
    </source>
</evidence>
<keyword evidence="14" id="KW-0630">Potassium</keyword>
<keyword evidence="7" id="KW-0597">Phosphoprotein</keyword>
<evidence type="ECO:0000256" key="6">
    <source>
        <dbReference type="ARBA" id="ARBA00022538"/>
    </source>
</evidence>
<dbReference type="KEGG" id="brhi:104497676"/>
<evidence type="ECO:0000256" key="15">
    <source>
        <dbReference type="ARBA" id="ARBA00022989"/>
    </source>
</evidence>
<evidence type="ECO:0000256" key="16">
    <source>
        <dbReference type="ARBA" id="ARBA00023053"/>
    </source>
</evidence>
<evidence type="ECO:0000256" key="10">
    <source>
        <dbReference type="ARBA" id="ARBA00022692"/>
    </source>
</evidence>
<feature type="transmembrane region" description="Helical" evidence="29">
    <location>
        <begin position="603"/>
        <end position="626"/>
    </location>
</feature>
<keyword evidence="16" id="KW-0915">Sodium</keyword>
<keyword evidence="21" id="KW-0844">Vision</keyword>
<evidence type="ECO:0000256" key="28">
    <source>
        <dbReference type="SAM" id="MobiDB-lite"/>
    </source>
</evidence>
<keyword evidence="6" id="KW-0633">Potassium transport</keyword>
<dbReference type="GO" id="GO:0007601">
    <property type="term" value="P:visual perception"/>
    <property type="evidence" value="ECO:0007669"/>
    <property type="project" value="UniProtKB-KW"/>
</dbReference>
<dbReference type="GO" id="GO:0006874">
    <property type="term" value="P:intracellular calcium ion homeostasis"/>
    <property type="evidence" value="ECO:0007669"/>
    <property type="project" value="TreeGrafter"/>
</dbReference>
<feature type="domain" description="Sodium/calcium exchanger membrane region" evidence="30">
    <location>
        <begin position="502"/>
        <end position="650"/>
    </location>
</feature>
<evidence type="ECO:0000256" key="18">
    <source>
        <dbReference type="ARBA" id="ARBA00023136"/>
    </source>
</evidence>
<dbReference type="InterPro" id="IPR044880">
    <property type="entry name" value="NCX_ion-bd_dom_sf"/>
</dbReference>
<protein>
    <recommendedName>
        <fullName evidence="23">Sodium/potassium/calcium exchanger 1</fullName>
    </recommendedName>
    <alternativeName>
        <fullName evidence="24">Na(+)/K(+)/Ca(2+)-exchange protein 1</fullName>
    </alternativeName>
    <alternativeName>
        <fullName evidence="25">Retinal rod Na-Ca+K exchanger</fullName>
    </alternativeName>
    <alternativeName>
        <fullName evidence="26">Solute carrier family 24 member 1</fullName>
    </alternativeName>
</protein>
<evidence type="ECO:0000313" key="32">
    <source>
        <dbReference type="Proteomes" id="UP000054064"/>
    </source>
</evidence>
<accession>A0A091HZR5</accession>
<feature type="compositionally biased region" description="Basic and acidic residues" evidence="28">
    <location>
        <begin position="393"/>
        <end position="402"/>
    </location>
</feature>
<evidence type="ECO:0000256" key="24">
    <source>
        <dbReference type="ARBA" id="ARBA00042035"/>
    </source>
</evidence>
<keyword evidence="10 29" id="KW-0812">Transmembrane</keyword>
<feature type="transmembrane region" description="Helical" evidence="29">
    <location>
        <begin position="633"/>
        <end position="652"/>
    </location>
</feature>
<comment type="subcellular location">
    <subcellularLocation>
        <location evidence="1">Cell membrane</location>
        <topology evidence="1">Multi-pass membrane protein</topology>
    </subcellularLocation>
</comment>
<keyword evidence="18 29" id="KW-0472">Membrane</keyword>
<keyword evidence="32" id="KW-1185">Reference proteome</keyword>
<keyword evidence="15 29" id="KW-1133">Transmembrane helix</keyword>
<evidence type="ECO:0000256" key="22">
    <source>
        <dbReference type="ARBA" id="ARBA00033627"/>
    </source>
</evidence>
<evidence type="ECO:0000256" key="7">
    <source>
        <dbReference type="ARBA" id="ARBA00022553"/>
    </source>
</evidence>
<organism evidence="31 32">
    <name type="scientific">Buceros rhinoceros silvestris</name>
    <dbReference type="NCBI Taxonomy" id="175836"/>
    <lineage>
        <taxon>Eukaryota</taxon>
        <taxon>Metazoa</taxon>
        <taxon>Chordata</taxon>
        <taxon>Craniata</taxon>
        <taxon>Vertebrata</taxon>
        <taxon>Euteleostomi</taxon>
        <taxon>Archelosauria</taxon>
        <taxon>Archosauria</taxon>
        <taxon>Dinosauria</taxon>
        <taxon>Saurischia</taxon>
        <taxon>Theropoda</taxon>
        <taxon>Coelurosauria</taxon>
        <taxon>Aves</taxon>
        <taxon>Neognathae</taxon>
        <taxon>Neoaves</taxon>
        <taxon>Telluraves</taxon>
        <taxon>Coraciimorphae</taxon>
        <taxon>Bucerotiformes</taxon>
        <taxon>Bucerotidae</taxon>
        <taxon>Buceros</taxon>
    </lineage>
</organism>
<dbReference type="GO" id="GO:0005262">
    <property type="term" value="F:calcium channel activity"/>
    <property type="evidence" value="ECO:0007669"/>
    <property type="project" value="TreeGrafter"/>
</dbReference>
<reference evidence="31 32" key="1">
    <citation type="submission" date="2014-04" db="EMBL/GenBank/DDBJ databases">
        <title>Genome evolution of avian class.</title>
        <authorList>
            <person name="Zhang G."/>
            <person name="Li C."/>
        </authorList>
    </citation>
    <scope>NUCLEOTIDE SEQUENCE [LARGE SCALE GENOMIC DNA]</scope>
    <source>
        <strain evidence="31">BGI_N320</strain>
    </source>
</reference>
<dbReference type="OrthoDB" id="2127281at2759"/>